<sequence length="1323" mass="143023">MRFALFSRKPPDKLAAPSKLPKTEPLPAGNVYQVSLEELLDQGGRSEGEIPIIMEEFFEGLSSAPGCDEVGIYRTSAAGTKVRELRASVENTGHLCLDGIKDVNIPANAFKQLVRELPDGLVNADLTNYALTKIVEKQPVYIIFRDLVTALETANKTFLLRLLDYLVLIKSHADKNCMDAKALGVVWAPNIFRLRDDQDTDRVASDQRALLLTKVLIQKDLIIPPPNDYASEVDGARVKIDEKRVTALSSIKDRSHLYVAHTLITSHRWTDTPNGDVPKMTTRGVRRLLRCYSETVEGTDELKNGLIDRSEWSGYPPIQHHAIAGDLVTSAVLEELKPDLDDAIKLGMDLQHQRQSPSPPSKHSTPSSSIGSLLDHYQGTNPSTPTSASKLPKPHHTRATSQSSKSTGRKASAKSSSSSSNSAKRGSMTAALASVVLGKVALPKSASQDSPNVALHGLVPRIKSVSDMFGELSPRDGRSFSLEDVRRGSSVRDTQRVLLPEMALGAGGGGLHDEGFEVTLRLHETRFLAAEDVLQVPPNSVEVSKRGIGATLGVHERDVSASMDAAHALSHVGESVEEDGRKLLVQGNVRTALGLDVGQRTQSKGAAAPMSEATVSAAGTDNDEWESFGSSPLATHSQPEESATCEIDREPLVNPRDVLKMAGPFPELVEKDSSPPQYIGGDDTGGVGRINSVIGMFLDDIKFRVTRARALSDTTTNRPSAVPVTKSSAVPVTMSSRAVSDSAIENANRAAEARTVVERNGLQYTDHHMTPPSHPAPPPPSSAGPASTPAPAESGVLPRTGMGRKRVSFGPDVKIQFEVPSSSEHDTNTDATETDASIESVDLDLETPRGGSHADGVKARMEASSVMSKEMACFAPFESGNSRPDFTAVPKCEVLRGGEQGLGNLTPSPGPRMAHQVTKSSDKMDHEMSEPVGELLVDGSDDKTVELLELPAGTVSEDVKTTTSVASRDMKTSPSAPSQLSGHISMGPRIPRRRTASSAPSAEYHHAERKNESIAYVESGSTPSAHAPPSRPAPAPPAKKPTPPSKPAPRPPRSHLAASSAWSKEAPVDEEEAFLGAREVENHDMTEEEWGRTDEVKVRSRRESEVGDEELNAASVTKSISSSVSPTAKAADAKIRDLKLAIQQTYVTLKRHQIQHIRKVAKEDGPGACVKAHISYMSAARLECRDMFLRLKHADVYEFTVKESKEFEERVGLIRRWLEVTGGASPPATPFPPLRSVELAASAPPPTTLEQRLELVRDVASRPFVEAMTPGELRTEKKELRSFIKLLKGNLSSGYQIPVQDKKNVRMAVKRYVSIKARLEQLN</sequence>
<dbReference type="GO" id="GO:0005096">
    <property type="term" value="F:GTPase activator activity"/>
    <property type="evidence" value="ECO:0007669"/>
    <property type="project" value="TreeGrafter"/>
</dbReference>
<organism evidence="3 4">
    <name type="scientific">Rhizophlyctis rosea</name>
    <dbReference type="NCBI Taxonomy" id="64517"/>
    <lineage>
        <taxon>Eukaryota</taxon>
        <taxon>Fungi</taxon>
        <taxon>Fungi incertae sedis</taxon>
        <taxon>Chytridiomycota</taxon>
        <taxon>Chytridiomycota incertae sedis</taxon>
        <taxon>Chytridiomycetes</taxon>
        <taxon>Rhizophlyctidales</taxon>
        <taxon>Rhizophlyctidaceae</taxon>
        <taxon>Rhizophlyctis</taxon>
    </lineage>
</organism>
<protein>
    <recommendedName>
        <fullName evidence="2">Rho-GAP domain-containing protein</fullName>
    </recommendedName>
</protein>
<evidence type="ECO:0000256" key="1">
    <source>
        <dbReference type="SAM" id="MobiDB-lite"/>
    </source>
</evidence>
<dbReference type="InterPro" id="IPR000198">
    <property type="entry name" value="RhoGAP_dom"/>
</dbReference>
<dbReference type="Pfam" id="PF00620">
    <property type="entry name" value="RhoGAP"/>
    <property type="match status" value="1"/>
</dbReference>
<gene>
    <name evidence="3" type="ORF">HK097_002368</name>
</gene>
<feature type="region of interest" description="Disordered" evidence="1">
    <location>
        <begin position="959"/>
        <end position="1128"/>
    </location>
</feature>
<dbReference type="PANTHER" id="PTHR45808:SF2">
    <property type="entry name" value="RHO GTPASE-ACTIVATING PROTEIN 68F"/>
    <property type="match status" value="1"/>
</dbReference>
<feature type="region of interest" description="Disordered" evidence="1">
    <location>
        <begin position="765"/>
        <end position="809"/>
    </location>
</feature>
<feature type="region of interest" description="Disordered" evidence="1">
    <location>
        <begin position="901"/>
        <end position="925"/>
    </location>
</feature>
<evidence type="ECO:0000313" key="4">
    <source>
        <dbReference type="Proteomes" id="UP001212841"/>
    </source>
</evidence>
<evidence type="ECO:0000313" key="3">
    <source>
        <dbReference type="EMBL" id="KAJ3041182.1"/>
    </source>
</evidence>
<keyword evidence="4" id="KW-1185">Reference proteome</keyword>
<feature type="compositionally biased region" description="Polar residues" evidence="1">
    <location>
        <begin position="628"/>
        <end position="641"/>
    </location>
</feature>
<name>A0AAD5S531_9FUNG</name>
<feature type="compositionally biased region" description="Low complexity" evidence="1">
    <location>
        <begin position="1113"/>
        <end position="1128"/>
    </location>
</feature>
<feature type="compositionally biased region" description="Low complexity" evidence="1">
    <location>
        <begin position="413"/>
        <end position="427"/>
    </location>
</feature>
<feature type="region of interest" description="Disordered" evidence="1">
    <location>
        <begin position="600"/>
        <end position="647"/>
    </location>
</feature>
<reference evidence="3" key="1">
    <citation type="submission" date="2020-05" db="EMBL/GenBank/DDBJ databases">
        <title>Phylogenomic resolution of chytrid fungi.</title>
        <authorList>
            <person name="Stajich J.E."/>
            <person name="Amses K."/>
            <person name="Simmons R."/>
            <person name="Seto K."/>
            <person name="Myers J."/>
            <person name="Bonds A."/>
            <person name="Quandt C.A."/>
            <person name="Barry K."/>
            <person name="Liu P."/>
            <person name="Grigoriev I."/>
            <person name="Longcore J.E."/>
            <person name="James T.Y."/>
        </authorList>
    </citation>
    <scope>NUCLEOTIDE SEQUENCE</scope>
    <source>
        <strain evidence="3">JEL0318</strain>
    </source>
</reference>
<feature type="region of interest" description="Disordered" evidence="1">
    <location>
        <begin position="1"/>
        <end position="22"/>
    </location>
</feature>
<feature type="compositionally biased region" description="Low complexity" evidence="1">
    <location>
        <begin position="361"/>
        <end position="372"/>
    </location>
</feature>
<feature type="compositionally biased region" description="Pro residues" evidence="1">
    <location>
        <begin position="1029"/>
        <end position="1051"/>
    </location>
</feature>
<dbReference type="GO" id="GO:0005737">
    <property type="term" value="C:cytoplasm"/>
    <property type="evidence" value="ECO:0007669"/>
    <property type="project" value="TreeGrafter"/>
</dbReference>
<feature type="compositionally biased region" description="Polar residues" evidence="1">
    <location>
        <begin position="961"/>
        <end position="982"/>
    </location>
</feature>
<accession>A0AAD5S531</accession>
<dbReference type="InterPro" id="IPR008936">
    <property type="entry name" value="Rho_GTPase_activation_prot"/>
</dbReference>
<proteinExistence type="predicted"/>
<feature type="compositionally biased region" description="Basic and acidic residues" evidence="1">
    <location>
        <begin position="1078"/>
        <end position="1105"/>
    </location>
</feature>
<feature type="region of interest" description="Disordered" evidence="1">
    <location>
        <begin position="350"/>
        <end position="427"/>
    </location>
</feature>
<dbReference type="PROSITE" id="PS50238">
    <property type="entry name" value="RHOGAP"/>
    <property type="match status" value="1"/>
</dbReference>
<feature type="compositionally biased region" description="Polar residues" evidence="1">
    <location>
        <begin position="378"/>
        <end position="389"/>
    </location>
</feature>
<dbReference type="SUPFAM" id="SSF48350">
    <property type="entry name" value="GTPase activation domain, GAP"/>
    <property type="match status" value="1"/>
</dbReference>
<dbReference type="CDD" id="cd00159">
    <property type="entry name" value="RhoGAP"/>
    <property type="match status" value="1"/>
</dbReference>
<dbReference type="SMART" id="SM00324">
    <property type="entry name" value="RhoGAP"/>
    <property type="match status" value="1"/>
</dbReference>
<comment type="caution">
    <text evidence="3">The sequence shown here is derived from an EMBL/GenBank/DDBJ whole genome shotgun (WGS) entry which is preliminary data.</text>
</comment>
<evidence type="ECO:0000259" key="2">
    <source>
        <dbReference type="PROSITE" id="PS50238"/>
    </source>
</evidence>
<dbReference type="Proteomes" id="UP001212841">
    <property type="component" value="Unassembled WGS sequence"/>
</dbReference>
<feature type="compositionally biased region" description="Basic and acidic residues" evidence="1">
    <location>
        <begin position="1003"/>
        <end position="1012"/>
    </location>
</feature>
<feature type="domain" description="Rho-GAP" evidence="2">
    <location>
        <begin position="34"/>
        <end position="224"/>
    </location>
</feature>
<feature type="compositionally biased region" description="Pro residues" evidence="1">
    <location>
        <begin position="772"/>
        <end position="782"/>
    </location>
</feature>
<dbReference type="EMBL" id="JADGJD010001503">
    <property type="protein sequence ID" value="KAJ3041182.1"/>
    <property type="molecule type" value="Genomic_DNA"/>
</dbReference>
<dbReference type="GO" id="GO:0007264">
    <property type="term" value="P:small GTPase-mediated signal transduction"/>
    <property type="evidence" value="ECO:0007669"/>
    <property type="project" value="TreeGrafter"/>
</dbReference>
<dbReference type="Gene3D" id="1.10.555.10">
    <property type="entry name" value="Rho GTPase activation protein"/>
    <property type="match status" value="1"/>
</dbReference>
<feature type="compositionally biased region" description="Low complexity" evidence="1">
    <location>
        <begin position="783"/>
        <end position="794"/>
    </location>
</feature>
<dbReference type="PANTHER" id="PTHR45808">
    <property type="entry name" value="RHO GTPASE-ACTIVATING PROTEIN 68F"/>
    <property type="match status" value="1"/>
</dbReference>